<organism evidence="1 2">
    <name type="scientific">Pseudomonas taiwanensis SJ9</name>
    <dbReference type="NCBI Taxonomy" id="1388762"/>
    <lineage>
        <taxon>Bacteria</taxon>
        <taxon>Pseudomonadati</taxon>
        <taxon>Pseudomonadota</taxon>
        <taxon>Gammaproteobacteria</taxon>
        <taxon>Pseudomonadales</taxon>
        <taxon>Pseudomonadaceae</taxon>
        <taxon>Pseudomonas</taxon>
    </lineage>
</organism>
<proteinExistence type="predicted"/>
<protein>
    <submittedName>
        <fullName evidence="1">Uncharacterized protein</fullName>
    </submittedName>
</protein>
<name>V7DHD8_9PSED</name>
<dbReference type="Proteomes" id="UP000018511">
    <property type="component" value="Unassembled WGS sequence"/>
</dbReference>
<dbReference type="AlphaFoldDB" id="V7DHD8"/>
<sequence length="236" mass="25508">MDAVDEVAIDFHIFGAQLRPQAQARITRSQIVDGNREAHVPVVVQRIGQQLKVVGRGMFGQLDHHPAGWQADLFEQFQGLPGGVVQLQQRFRRDVEKQLALQLLFAETPAGAFPAGSLQFGQAAGLAGDGKQVQRCVQRAVGRPAAQRLMAENPLLAQAHDRLEQTVDAALSQDGTQGTELFGDGHGVFLKMKGPGDSAPGPSISRQRDDCLMTSKANLPSLPQSYFLATLVLALR</sequence>
<dbReference type="PATRIC" id="fig|1388762.3.peg.594"/>
<comment type="caution">
    <text evidence="1">The sequence shown here is derived from an EMBL/GenBank/DDBJ whole genome shotgun (WGS) entry which is preliminary data.</text>
</comment>
<evidence type="ECO:0000313" key="1">
    <source>
        <dbReference type="EMBL" id="ESW40980.1"/>
    </source>
</evidence>
<evidence type="ECO:0000313" key="2">
    <source>
        <dbReference type="Proteomes" id="UP000018511"/>
    </source>
</evidence>
<accession>V7DHD8</accession>
<gene>
    <name evidence="1" type="ORF">O164_02995</name>
</gene>
<reference evidence="1 2" key="1">
    <citation type="submission" date="2013-10" db="EMBL/GenBank/DDBJ databases">
        <title>Whole Genome Shotgun Sequence of Pseudomonas taiwanensis SJ9.</title>
        <authorList>
            <person name="Hong S.-J."/>
            <person name="Shin J.-H."/>
        </authorList>
    </citation>
    <scope>NUCLEOTIDE SEQUENCE [LARGE SCALE GENOMIC DNA]</scope>
    <source>
        <strain evidence="1 2">SJ9</strain>
    </source>
</reference>
<dbReference type="EMBL" id="AXUP01000019">
    <property type="protein sequence ID" value="ESW40980.1"/>
    <property type="molecule type" value="Genomic_DNA"/>
</dbReference>